<gene>
    <name evidence="1" type="ORF">A3Q56_00427</name>
</gene>
<protein>
    <submittedName>
        <fullName evidence="1">Uncharacterized protein</fullName>
    </submittedName>
</protein>
<evidence type="ECO:0000313" key="2">
    <source>
        <dbReference type="Proteomes" id="UP000078046"/>
    </source>
</evidence>
<proteinExistence type="predicted"/>
<evidence type="ECO:0000313" key="1">
    <source>
        <dbReference type="EMBL" id="OAF71807.1"/>
    </source>
</evidence>
<name>A0A177BBV7_9BILA</name>
<keyword evidence="2" id="KW-1185">Reference proteome</keyword>
<dbReference type="AlphaFoldDB" id="A0A177BBV7"/>
<organism evidence="1 2">
    <name type="scientific">Intoshia linei</name>
    <dbReference type="NCBI Taxonomy" id="1819745"/>
    <lineage>
        <taxon>Eukaryota</taxon>
        <taxon>Metazoa</taxon>
        <taxon>Spiralia</taxon>
        <taxon>Lophotrochozoa</taxon>
        <taxon>Mesozoa</taxon>
        <taxon>Orthonectida</taxon>
        <taxon>Rhopaluridae</taxon>
        <taxon>Intoshia</taxon>
    </lineage>
</organism>
<reference evidence="1 2" key="1">
    <citation type="submission" date="2016-04" db="EMBL/GenBank/DDBJ databases">
        <title>The genome of Intoshia linei affirms orthonectids as highly simplified spiralians.</title>
        <authorList>
            <person name="Mikhailov K.V."/>
            <person name="Slusarev G.S."/>
            <person name="Nikitin M.A."/>
            <person name="Logacheva M.D."/>
            <person name="Penin A."/>
            <person name="Aleoshin V."/>
            <person name="Panchin Y.V."/>
        </authorList>
    </citation>
    <scope>NUCLEOTIDE SEQUENCE [LARGE SCALE GENOMIC DNA]</scope>
    <source>
        <strain evidence="1">Intl2013</strain>
        <tissue evidence="1">Whole animal</tissue>
    </source>
</reference>
<accession>A0A177BBV7</accession>
<sequence>MVEVYNKTVPNNSHHTRNYVKNKPIVSKCENKFRLWDEQKHSNSEDTVDYALNSQLEISRNNSDEDCTQLDVVSVNRNTFLPTTMGDKEELHCIN</sequence>
<dbReference type="EMBL" id="LWCA01000022">
    <property type="protein sequence ID" value="OAF71807.1"/>
    <property type="molecule type" value="Genomic_DNA"/>
</dbReference>
<dbReference type="Proteomes" id="UP000078046">
    <property type="component" value="Unassembled WGS sequence"/>
</dbReference>
<comment type="caution">
    <text evidence="1">The sequence shown here is derived from an EMBL/GenBank/DDBJ whole genome shotgun (WGS) entry which is preliminary data.</text>
</comment>